<evidence type="ECO:0000256" key="5">
    <source>
        <dbReference type="ARBA" id="ARBA00046315"/>
    </source>
</evidence>
<dbReference type="GO" id="GO:0019450">
    <property type="term" value="P:L-cysteine catabolic process to pyruvate"/>
    <property type="evidence" value="ECO:0007669"/>
    <property type="project" value="TreeGrafter"/>
</dbReference>
<comment type="pathway">
    <text evidence="5">Amino-acid biosynthesis; L-methionine biosynthesis via de novo pathway; L-homocysteine from L-cystathionine: step 1/1.</text>
</comment>
<evidence type="ECO:0000313" key="10">
    <source>
        <dbReference type="EMBL" id="SFD51202.1"/>
    </source>
</evidence>
<proteinExistence type="inferred from homology"/>
<dbReference type="InterPro" id="IPR006233">
    <property type="entry name" value="Cys_b_lyase_bac"/>
</dbReference>
<dbReference type="GO" id="GO:0030170">
    <property type="term" value="F:pyridoxal phosphate binding"/>
    <property type="evidence" value="ECO:0007669"/>
    <property type="project" value="InterPro"/>
</dbReference>
<dbReference type="PIRSF" id="PIRSF001434">
    <property type="entry name" value="CGS"/>
    <property type="match status" value="1"/>
</dbReference>
<dbReference type="GO" id="GO:0047804">
    <property type="term" value="F:cysteine-S-conjugate beta-lyase activity"/>
    <property type="evidence" value="ECO:0007669"/>
    <property type="project" value="UniProtKB-EC"/>
</dbReference>
<comment type="catalytic activity">
    <reaction evidence="6">
        <text>L,L-cystathionine + H2O = L-homocysteine + pyruvate + NH4(+)</text>
        <dbReference type="Rhea" id="RHEA:13965"/>
        <dbReference type="ChEBI" id="CHEBI:15361"/>
        <dbReference type="ChEBI" id="CHEBI:15377"/>
        <dbReference type="ChEBI" id="CHEBI:28938"/>
        <dbReference type="ChEBI" id="CHEBI:58161"/>
        <dbReference type="ChEBI" id="CHEBI:58199"/>
    </reaction>
</comment>
<dbReference type="GO" id="GO:0019346">
    <property type="term" value="P:transsulfuration"/>
    <property type="evidence" value="ECO:0007669"/>
    <property type="project" value="InterPro"/>
</dbReference>
<comment type="cofactor">
    <cofactor evidence="1 9">
        <name>pyridoxal 5'-phosphate</name>
        <dbReference type="ChEBI" id="CHEBI:597326"/>
    </cofactor>
</comment>
<evidence type="ECO:0000256" key="6">
    <source>
        <dbReference type="ARBA" id="ARBA00047517"/>
    </source>
</evidence>
<gene>
    <name evidence="10" type="ORF">SAMN04515678_101386</name>
</gene>
<accession>A0A1I1SXW1</accession>
<dbReference type="AlphaFoldDB" id="A0A1I1SXW1"/>
<dbReference type="EMBL" id="FOMS01000001">
    <property type="protein sequence ID" value="SFD51202.1"/>
    <property type="molecule type" value="Genomic_DNA"/>
</dbReference>
<organism evidence="10 11">
    <name type="scientific">Roseivivax sediminis</name>
    <dbReference type="NCBI Taxonomy" id="936889"/>
    <lineage>
        <taxon>Bacteria</taxon>
        <taxon>Pseudomonadati</taxon>
        <taxon>Pseudomonadota</taxon>
        <taxon>Alphaproteobacteria</taxon>
        <taxon>Rhodobacterales</taxon>
        <taxon>Roseobacteraceae</taxon>
        <taxon>Roseivivax</taxon>
    </lineage>
</organism>
<dbReference type="InterPro" id="IPR015421">
    <property type="entry name" value="PyrdxlP-dep_Trfase_major"/>
</dbReference>
<protein>
    <submittedName>
        <fullName evidence="10">Cystathionine beta-lyase</fullName>
    </submittedName>
</protein>
<dbReference type="Proteomes" id="UP000325289">
    <property type="component" value="Unassembled WGS sequence"/>
</dbReference>
<reference evidence="10 11" key="1">
    <citation type="submission" date="2016-10" db="EMBL/GenBank/DDBJ databases">
        <authorList>
            <person name="Varghese N."/>
            <person name="Submissions S."/>
        </authorList>
    </citation>
    <scope>NUCLEOTIDE SEQUENCE [LARGE SCALE GENOMIC DNA]</scope>
    <source>
        <strain evidence="11">YIM D21,KCTC 23444,ACCC 10710</strain>
    </source>
</reference>
<dbReference type="Gene3D" id="3.90.1150.10">
    <property type="entry name" value="Aspartate Aminotransferase, domain 1"/>
    <property type="match status" value="1"/>
</dbReference>
<evidence type="ECO:0000256" key="8">
    <source>
        <dbReference type="PIRSR" id="PIRSR001434-2"/>
    </source>
</evidence>
<evidence type="ECO:0000256" key="9">
    <source>
        <dbReference type="RuleBase" id="RU362118"/>
    </source>
</evidence>
<comment type="similarity">
    <text evidence="2 9">Belongs to the trans-sulfuration enzymes family.</text>
</comment>
<dbReference type="InterPro" id="IPR054542">
    <property type="entry name" value="Cys_met_metab_PP"/>
</dbReference>
<evidence type="ECO:0000256" key="2">
    <source>
        <dbReference type="ARBA" id="ARBA00009077"/>
    </source>
</evidence>
<dbReference type="RefSeq" id="WP_149754180.1">
    <property type="nucleotide sequence ID" value="NZ_FOMS01000001.1"/>
</dbReference>
<feature type="modified residue" description="N6-(pyridoxal phosphate)lysine" evidence="8">
    <location>
        <position position="206"/>
    </location>
</feature>
<dbReference type="OrthoDB" id="9805807at2"/>
<dbReference type="PANTHER" id="PTHR43500:SF1">
    <property type="entry name" value="CYSTATHIONINE BETA-LYASE-RELATED"/>
    <property type="match status" value="1"/>
</dbReference>
<name>A0A1I1SXW1_9RHOB</name>
<dbReference type="InterPro" id="IPR015424">
    <property type="entry name" value="PyrdxlP-dep_Trfase"/>
</dbReference>
<dbReference type="Gene3D" id="3.40.640.10">
    <property type="entry name" value="Type I PLP-dependent aspartate aminotransferase-like (Major domain)"/>
    <property type="match status" value="1"/>
</dbReference>
<evidence type="ECO:0000313" key="11">
    <source>
        <dbReference type="Proteomes" id="UP000325289"/>
    </source>
</evidence>
<dbReference type="PANTHER" id="PTHR43500">
    <property type="entry name" value="CYSTATHIONINE BETA-LYASE-RELATED"/>
    <property type="match status" value="1"/>
</dbReference>
<dbReference type="InterPro" id="IPR000277">
    <property type="entry name" value="Cys/Met-Metab_PyrdxlP-dep_enz"/>
</dbReference>
<keyword evidence="11" id="KW-1185">Reference proteome</keyword>
<dbReference type="SUPFAM" id="SSF53383">
    <property type="entry name" value="PLP-dependent transferases"/>
    <property type="match status" value="1"/>
</dbReference>
<dbReference type="Pfam" id="PF01053">
    <property type="entry name" value="Cys_Met_Meta_PP"/>
    <property type="match status" value="1"/>
</dbReference>
<keyword evidence="4 10" id="KW-0456">Lyase</keyword>
<evidence type="ECO:0000256" key="1">
    <source>
        <dbReference type="ARBA" id="ARBA00001933"/>
    </source>
</evidence>
<keyword evidence="3 8" id="KW-0663">Pyridoxal phosphate</keyword>
<dbReference type="InterPro" id="IPR015422">
    <property type="entry name" value="PyrdxlP-dep_Trfase_small"/>
</dbReference>
<evidence type="ECO:0000256" key="4">
    <source>
        <dbReference type="ARBA" id="ARBA00023239"/>
    </source>
</evidence>
<dbReference type="PROSITE" id="PS00868">
    <property type="entry name" value="CYS_MET_METAB_PP"/>
    <property type="match status" value="1"/>
</dbReference>
<sequence length="398" mass="42867">MAPTDLTRCVLTPRVATEGFEPIGIGVHRASTILFEDAAAYAERGERGEKGYSYGLYGTPTTRTLEEKLTQLEQAAGTFLAPSGQAANALAAVAFLNKGDHILLADTVYPPMRDFALSDLARMGITLDFFDPTDLGDLEARIRSETRLVWCESPGSTTMELMDIPAAAALTHEARALLAVDNTWATPLNLKPLALGADIVTEALTKYVSGHSDVLMGSISVRDPDLAQPLKKMFGRFGIGASPDDASLVLRGFETLGMRLRHCGAVAQRFAERLSGHRAIGRVLFPGLPTMAGHEIFKRDFLGSSGVFSLTFPECVAPHVWRALDHLSLFAIGASWGGTRSLAAPMSIGASRSATRWQEPDVILRISIGLEDEGELWADLERMLTALRRLSAAGDAAE</sequence>
<comment type="catalytic activity">
    <reaction evidence="7">
        <text>an S-substituted L-cysteine + H2O = a thiol + pyruvate + NH4(+)</text>
        <dbReference type="Rhea" id="RHEA:18121"/>
        <dbReference type="ChEBI" id="CHEBI:15361"/>
        <dbReference type="ChEBI" id="CHEBI:15377"/>
        <dbReference type="ChEBI" id="CHEBI:28938"/>
        <dbReference type="ChEBI" id="CHEBI:29256"/>
        <dbReference type="ChEBI" id="CHEBI:58717"/>
        <dbReference type="EC" id="4.4.1.13"/>
    </reaction>
</comment>
<dbReference type="FunFam" id="3.40.640.10:FF:000046">
    <property type="entry name" value="Cystathionine gamma-lyase"/>
    <property type="match status" value="1"/>
</dbReference>
<evidence type="ECO:0000256" key="3">
    <source>
        <dbReference type="ARBA" id="ARBA00022898"/>
    </source>
</evidence>
<evidence type="ECO:0000256" key="7">
    <source>
        <dbReference type="ARBA" id="ARBA00047625"/>
    </source>
</evidence>